<keyword evidence="3" id="KW-0479">Metal-binding</keyword>
<dbReference type="CDD" id="cd00022">
    <property type="entry name" value="BIR"/>
    <property type="match status" value="1"/>
</dbReference>
<dbReference type="PANTHER" id="PTHR10044">
    <property type="entry name" value="INHIBITOR OF APOPTOSIS"/>
    <property type="match status" value="1"/>
</dbReference>
<evidence type="ECO:0000256" key="4">
    <source>
        <dbReference type="ARBA" id="ARBA00022771"/>
    </source>
</evidence>
<organism evidence="9 11">
    <name type="scientific">Frankliniella occidentalis</name>
    <name type="common">Western flower thrips</name>
    <name type="synonym">Euthrips occidentalis</name>
    <dbReference type="NCBI Taxonomy" id="133901"/>
    <lineage>
        <taxon>Eukaryota</taxon>
        <taxon>Metazoa</taxon>
        <taxon>Ecdysozoa</taxon>
        <taxon>Arthropoda</taxon>
        <taxon>Hexapoda</taxon>
        <taxon>Insecta</taxon>
        <taxon>Pterygota</taxon>
        <taxon>Neoptera</taxon>
        <taxon>Paraneoptera</taxon>
        <taxon>Thysanoptera</taxon>
        <taxon>Terebrantia</taxon>
        <taxon>Thripoidea</taxon>
        <taxon>Thripidae</taxon>
        <taxon>Frankliniella</taxon>
    </lineage>
</organism>
<dbReference type="FunFam" id="1.10.1170.10:FF:000002">
    <property type="entry name" value="Baculoviral IAP repeat containing 7"/>
    <property type="match status" value="1"/>
</dbReference>
<dbReference type="InterPro" id="IPR050784">
    <property type="entry name" value="IAP"/>
</dbReference>
<keyword evidence="5" id="KW-0862">Zinc</keyword>
<dbReference type="RefSeq" id="XP_026280728.1">
    <property type="nucleotide sequence ID" value="XM_026424943.2"/>
</dbReference>
<dbReference type="GO" id="GO:0051726">
    <property type="term" value="P:regulation of cell cycle"/>
    <property type="evidence" value="ECO:0007669"/>
    <property type="project" value="TreeGrafter"/>
</dbReference>
<dbReference type="AlphaFoldDB" id="A0A6J1TDW1"/>
<keyword evidence="9" id="KW-1185">Reference proteome</keyword>
<feature type="domain" description="RING-type" evidence="8">
    <location>
        <begin position="231"/>
        <end position="266"/>
    </location>
</feature>
<dbReference type="PROSITE" id="PS50143">
    <property type="entry name" value="BIR_REPEAT_2"/>
    <property type="match status" value="1"/>
</dbReference>
<evidence type="ECO:0000256" key="7">
    <source>
        <dbReference type="SAM" id="MobiDB-lite"/>
    </source>
</evidence>
<dbReference type="SUPFAM" id="SSF57924">
    <property type="entry name" value="Inhibitor of apoptosis (IAP) repeat"/>
    <property type="match status" value="1"/>
</dbReference>
<dbReference type="Gene3D" id="1.10.533.10">
    <property type="entry name" value="Death Domain, Fas"/>
    <property type="match status" value="1"/>
</dbReference>
<dbReference type="RefSeq" id="XP_026280729.1">
    <property type="nucleotide sequence ID" value="XM_026424944.2"/>
</dbReference>
<evidence type="ECO:0000259" key="8">
    <source>
        <dbReference type="PROSITE" id="PS50089"/>
    </source>
</evidence>
<reference evidence="10 11" key="1">
    <citation type="submission" date="2025-04" db="UniProtKB">
        <authorList>
            <consortium name="RefSeq"/>
        </authorList>
    </citation>
    <scope>IDENTIFICATION</scope>
    <source>
        <tissue evidence="10 11">Whole organism</tissue>
    </source>
</reference>
<dbReference type="Pfam" id="PF13920">
    <property type="entry name" value="zf-C3HC4_3"/>
    <property type="match status" value="1"/>
</dbReference>
<dbReference type="GO" id="GO:0061630">
    <property type="term" value="F:ubiquitin protein ligase activity"/>
    <property type="evidence" value="ECO:0007669"/>
    <property type="project" value="TreeGrafter"/>
</dbReference>
<feature type="compositionally biased region" description="Basic and acidic residues" evidence="7">
    <location>
        <begin position="14"/>
        <end position="25"/>
    </location>
</feature>
<evidence type="ECO:0000256" key="5">
    <source>
        <dbReference type="ARBA" id="ARBA00022833"/>
    </source>
</evidence>
<dbReference type="Gene3D" id="1.10.1170.10">
    <property type="entry name" value="Inhibitor Of Apoptosis Protein (2mihbC-IAP-1), Chain A"/>
    <property type="match status" value="2"/>
</dbReference>
<dbReference type="OrthoDB" id="8196455at2759"/>
<dbReference type="InterPro" id="IPR011029">
    <property type="entry name" value="DEATH-like_dom_sf"/>
</dbReference>
<keyword evidence="2" id="KW-0053">Apoptosis</keyword>
<dbReference type="SMART" id="SM00238">
    <property type="entry name" value="BIR"/>
    <property type="match status" value="1"/>
</dbReference>
<dbReference type="Pfam" id="PF00653">
    <property type="entry name" value="BIR"/>
    <property type="match status" value="1"/>
</dbReference>
<dbReference type="PROSITE" id="PS50089">
    <property type="entry name" value="ZF_RING_2"/>
    <property type="match status" value="1"/>
</dbReference>
<feature type="region of interest" description="Disordered" evidence="7">
    <location>
        <begin position="184"/>
        <end position="214"/>
    </location>
</feature>
<evidence type="ECO:0000313" key="11">
    <source>
        <dbReference type="RefSeq" id="XP_026280729.1"/>
    </source>
</evidence>
<protein>
    <submittedName>
        <fullName evidence="10 11">Baculoviral IAP repeat-containing protein 2-like</fullName>
    </submittedName>
</protein>
<dbReference type="GO" id="GO:0006915">
    <property type="term" value="P:apoptotic process"/>
    <property type="evidence" value="ECO:0007669"/>
    <property type="project" value="UniProtKB-KW"/>
</dbReference>
<dbReference type="Proteomes" id="UP000504606">
    <property type="component" value="Unplaced"/>
</dbReference>
<dbReference type="PROSITE" id="PS01282">
    <property type="entry name" value="BIR_REPEAT_1"/>
    <property type="match status" value="1"/>
</dbReference>
<dbReference type="InterPro" id="IPR001370">
    <property type="entry name" value="BIR_rpt"/>
</dbReference>
<feature type="compositionally biased region" description="Polar residues" evidence="7">
    <location>
        <begin position="1"/>
        <end position="13"/>
    </location>
</feature>
<dbReference type="KEGG" id="foc:113208092"/>
<accession>A0A6J1TDW1</accession>
<dbReference type="GO" id="GO:0005634">
    <property type="term" value="C:nucleus"/>
    <property type="evidence" value="ECO:0007669"/>
    <property type="project" value="TreeGrafter"/>
</dbReference>
<proteinExistence type="inferred from homology"/>
<evidence type="ECO:0000256" key="1">
    <source>
        <dbReference type="ARBA" id="ARBA00006672"/>
    </source>
</evidence>
<evidence type="ECO:0000256" key="3">
    <source>
        <dbReference type="ARBA" id="ARBA00022723"/>
    </source>
</evidence>
<dbReference type="PANTHER" id="PTHR10044:SF174">
    <property type="entry name" value="DEATH-ASSOCIATED INHIBITOR OF APOPTOSIS 1"/>
    <property type="match status" value="1"/>
</dbReference>
<evidence type="ECO:0000313" key="10">
    <source>
        <dbReference type="RefSeq" id="XP_026280728.1"/>
    </source>
</evidence>
<sequence>MDNNNQLSPNLNKTPDEMDRPTDNEGVAEMDHAQGVDECGMYNITPCSPTMDVSLERLGICPRQDAAHPTFTTPESRMESYSSWPLHIKLRPGALCDAGFYYTGKGDKTVCFQCGGGLKDWEENDDPWKEHARYFPKCTYLIQKQGRDFINEVLGKNCRQALNVPIPEDAQSVNVTAAASSLEESSSMPEVSSSDVGSSGYGSGGSFADEASSSQEASKPATKVLTDQTACKICYAEEIGVVFLPCGHLVSCVNCAPSLKTCAVCRKPFSATVRAYLS</sequence>
<feature type="compositionally biased region" description="Low complexity" evidence="7">
    <location>
        <begin position="184"/>
        <end position="198"/>
    </location>
</feature>
<dbReference type="InterPro" id="IPR001841">
    <property type="entry name" value="Znf_RING"/>
</dbReference>
<feature type="region of interest" description="Disordered" evidence="7">
    <location>
        <begin position="1"/>
        <end position="25"/>
    </location>
</feature>
<dbReference type="GO" id="GO:0043027">
    <property type="term" value="F:cysteine-type endopeptidase inhibitor activity involved in apoptotic process"/>
    <property type="evidence" value="ECO:0007669"/>
    <property type="project" value="TreeGrafter"/>
</dbReference>
<dbReference type="SMART" id="SM00184">
    <property type="entry name" value="RING"/>
    <property type="match status" value="1"/>
</dbReference>
<dbReference type="GO" id="GO:0043066">
    <property type="term" value="P:negative regulation of apoptotic process"/>
    <property type="evidence" value="ECO:0007669"/>
    <property type="project" value="TreeGrafter"/>
</dbReference>
<dbReference type="GO" id="GO:0005737">
    <property type="term" value="C:cytoplasm"/>
    <property type="evidence" value="ECO:0007669"/>
    <property type="project" value="TreeGrafter"/>
</dbReference>
<evidence type="ECO:0000256" key="2">
    <source>
        <dbReference type="ARBA" id="ARBA00022703"/>
    </source>
</evidence>
<keyword evidence="4 6" id="KW-0863">Zinc-finger</keyword>
<comment type="similarity">
    <text evidence="1">Belongs to the IAP family.</text>
</comment>
<evidence type="ECO:0000256" key="6">
    <source>
        <dbReference type="PROSITE-ProRule" id="PRU00175"/>
    </source>
</evidence>
<evidence type="ECO:0000313" key="9">
    <source>
        <dbReference type="Proteomes" id="UP000504606"/>
    </source>
</evidence>
<dbReference type="GeneID" id="113208092"/>
<dbReference type="FunFam" id="1.10.1170.10:FF:000003">
    <property type="entry name" value="E3 ubiquitin-protein ligase XIAP"/>
    <property type="match status" value="1"/>
</dbReference>
<gene>
    <name evidence="10 11" type="primary">LOC113208092</name>
</gene>
<name>A0A6J1TDW1_FRAOC</name>
<dbReference type="GO" id="GO:0031398">
    <property type="term" value="P:positive regulation of protein ubiquitination"/>
    <property type="evidence" value="ECO:0007669"/>
    <property type="project" value="TreeGrafter"/>
</dbReference>
<dbReference type="Gene3D" id="1.10.8.10">
    <property type="entry name" value="DNA helicase RuvA subunit, C-terminal domain"/>
    <property type="match status" value="1"/>
</dbReference>
<dbReference type="GO" id="GO:0008270">
    <property type="term" value="F:zinc ion binding"/>
    <property type="evidence" value="ECO:0007669"/>
    <property type="project" value="UniProtKB-KW"/>
</dbReference>